<dbReference type="PANTHER" id="PTHR42785">
    <property type="entry name" value="DNA TOPOISOMERASE, TYPE IA, CORE"/>
    <property type="match status" value="1"/>
</dbReference>
<dbReference type="PROSITE" id="PS52039">
    <property type="entry name" value="TOPO_IA_2"/>
    <property type="match status" value="1"/>
</dbReference>
<feature type="site" description="Interaction with DNA" evidence="8">
    <location>
        <position position="31"/>
    </location>
</feature>
<keyword evidence="3" id="KW-0479">Metal-binding</keyword>
<name>B0ZB85_COLFT</name>
<accession>B0ZB85</accession>
<evidence type="ECO:0000256" key="5">
    <source>
        <dbReference type="ARBA" id="ARBA00023029"/>
    </source>
</evidence>
<dbReference type="InterPro" id="IPR028612">
    <property type="entry name" value="Topoisom_1_IA"/>
</dbReference>
<evidence type="ECO:0000256" key="8">
    <source>
        <dbReference type="HAMAP-Rule" id="MF_00952"/>
    </source>
</evidence>
<feature type="compositionally biased region" description="Acidic residues" evidence="9">
    <location>
        <begin position="417"/>
        <end position="429"/>
    </location>
</feature>
<evidence type="ECO:0000256" key="3">
    <source>
        <dbReference type="ARBA" id="ARBA00022723"/>
    </source>
</evidence>
<evidence type="ECO:0000256" key="1">
    <source>
        <dbReference type="ARBA" id="ARBA00000213"/>
    </source>
</evidence>
<dbReference type="InterPro" id="IPR003602">
    <property type="entry name" value="Topo_IA_DNA-bd_dom"/>
</dbReference>
<feature type="domain" description="Toprim" evidence="10">
    <location>
        <begin position="1"/>
        <end position="120"/>
    </location>
</feature>
<dbReference type="SMART" id="SM00493">
    <property type="entry name" value="TOPRIM"/>
    <property type="match status" value="1"/>
</dbReference>
<dbReference type="EC" id="5.6.2.1" evidence="8"/>
<feature type="site" description="Interaction with DNA" evidence="8">
    <location>
        <position position="146"/>
    </location>
</feature>
<dbReference type="GO" id="GO:0003917">
    <property type="term" value="F:DNA topoisomerase type I (single strand cut, ATP-independent) activity"/>
    <property type="evidence" value="ECO:0007669"/>
    <property type="project" value="UniProtKB-UniRule"/>
</dbReference>
<dbReference type="InterPro" id="IPR005733">
    <property type="entry name" value="TopoI_bac-type"/>
</dbReference>
<dbReference type="SMART" id="SM00436">
    <property type="entry name" value="TOP1Bc"/>
    <property type="match status" value="1"/>
</dbReference>
<dbReference type="Pfam" id="PF01751">
    <property type="entry name" value="Toprim"/>
    <property type="match status" value="1"/>
</dbReference>
<dbReference type="GO" id="GO:0046872">
    <property type="term" value="F:metal ion binding"/>
    <property type="evidence" value="ECO:0007669"/>
    <property type="project" value="UniProtKB-KW"/>
</dbReference>
<dbReference type="InterPro" id="IPR023405">
    <property type="entry name" value="Topo_IA_core_domain"/>
</dbReference>
<geneLocation type="plasmid" evidence="12">
    <name>pTer331</name>
</geneLocation>
<dbReference type="SMART" id="SM00437">
    <property type="entry name" value="TOP1Ac"/>
    <property type="match status" value="1"/>
</dbReference>
<dbReference type="InterPro" id="IPR000380">
    <property type="entry name" value="Topo_IA"/>
</dbReference>
<comment type="caution">
    <text evidence="8">Lacks conserved residue(s) required for the propagation of feature annotation.</text>
</comment>
<dbReference type="Gene3D" id="3.40.50.140">
    <property type="match status" value="1"/>
</dbReference>
<feature type="active site" description="O-(5'-phospho-DNA)-tyrosine intermediate" evidence="8">
    <location>
        <position position="294"/>
    </location>
</feature>
<dbReference type="SUPFAM" id="SSF57783">
    <property type="entry name" value="Zinc beta-ribbon"/>
    <property type="match status" value="1"/>
</dbReference>
<dbReference type="InterPro" id="IPR003601">
    <property type="entry name" value="Topo_IA_2"/>
</dbReference>
<dbReference type="InterPro" id="IPR013826">
    <property type="entry name" value="Topo_IA_cen_sub3"/>
</dbReference>
<dbReference type="HAMAP" id="MF_00952">
    <property type="entry name" value="Topoisom_1_prok"/>
    <property type="match status" value="1"/>
</dbReference>
<gene>
    <name evidence="12" type="primary">traB</name>
    <name evidence="8" type="synonym">topA</name>
</gene>
<dbReference type="InterPro" id="IPR013824">
    <property type="entry name" value="Topo_IA_cen_sub1"/>
</dbReference>
<feature type="site" description="Interaction with DNA" evidence="8">
    <location>
        <position position="150"/>
    </location>
</feature>
<keyword evidence="5 8" id="KW-0799">Topoisomerase</keyword>
<evidence type="ECO:0000256" key="9">
    <source>
        <dbReference type="SAM" id="MobiDB-lite"/>
    </source>
</evidence>
<evidence type="ECO:0000259" key="10">
    <source>
        <dbReference type="PROSITE" id="PS50880"/>
    </source>
</evidence>
<evidence type="ECO:0000256" key="4">
    <source>
        <dbReference type="ARBA" id="ARBA00022842"/>
    </source>
</evidence>
<comment type="similarity">
    <text evidence="2 8">Belongs to the type IA topoisomerase family.</text>
</comment>
<keyword evidence="12" id="KW-0614">Plasmid</keyword>
<protein>
    <recommendedName>
        <fullName evidence="8">DNA topoisomerase 1</fullName>
        <ecNumber evidence="8">5.6.2.1</ecNumber>
    </recommendedName>
    <alternativeName>
        <fullName evidence="8">DNA topoisomerase I</fullName>
    </alternativeName>
</protein>
<comment type="subunit">
    <text evidence="8">Monomer.</text>
</comment>
<evidence type="ECO:0000259" key="11">
    <source>
        <dbReference type="PROSITE" id="PS52039"/>
    </source>
</evidence>
<dbReference type="GO" id="GO:0006265">
    <property type="term" value="P:DNA topological change"/>
    <property type="evidence" value="ECO:0007669"/>
    <property type="project" value="UniProtKB-UniRule"/>
</dbReference>
<evidence type="ECO:0000256" key="7">
    <source>
        <dbReference type="ARBA" id="ARBA00023235"/>
    </source>
</evidence>
<feature type="region of interest" description="Interaction with DNA" evidence="8">
    <location>
        <begin position="170"/>
        <end position="175"/>
    </location>
</feature>
<dbReference type="PROSITE" id="PS50880">
    <property type="entry name" value="TOPRIM"/>
    <property type="match status" value="1"/>
</dbReference>
<keyword evidence="6 8" id="KW-0238">DNA-binding</keyword>
<organism evidence="12">
    <name type="scientific">Collimonas fungivorans (strain Ter331)</name>
    <dbReference type="NCBI Taxonomy" id="1005048"/>
    <lineage>
        <taxon>Bacteria</taxon>
        <taxon>Pseudomonadati</taxon>
        <taxon>Pseudomonadota</taxon>
        <taxon>Betaproteobacteria</taxon>
        <taxon>Burkholderiales</taxon>
        <taxon>Oxalobacteraceae</taxon>
        <taxon>Collimonas</taxon>
    </lineage>
</organism>
<dbReference type="AlphaFoldDB" id="B0ZB85"/>
<dbReference type="RefSeq" id="WP_012274955.1">
    <property type="nucleotide sequence ID" value="NC_010332.1"/>
</dbReference>
<feature type="site" description="Interaction with DNA" evidence="8">
    <location>
        <position position="147"/>
    </location>
</feature>
<dbReference type="InterPro" id="IPR013825">
    <property type="entry name" value="Topo_IA_cen_sub2"/>
</dbReference>
<feature type="region of interest" description="Disordered" evidence="9">
    <location>
        <begin position="415"/>
        <end position="453"/>
    </location>
</feature>
<proteinExistence type="inferred from homology"/>
<feature type="domain" description="Topo IA-type catalytic" evidence="11">
    <location>
        <begin position="136"/>
        <end position="561"/>
    </location>
</feature>
<evidence type="ECO:0000256" key="2">
    <source>
        <dbReference type="ARBA" id="ARBA00009446"/>
    </source>
</evidence>
<comment type="catalytic activity">
    <reaction evidence="1 8">
        <text>ATP-independent breakage of single-stranded DNA, followed by passage and rejoining.</text>
        <dbReference type="EC" id="5.6.2.1"/>
    </reaction>
</comment>
<feature type="site" description="Interaction with DNA" evidence="8">
    <location>
        <position position="155"/>
    </location>
</feature>
<dbReference type="EMBL" id="EU315244">
    <property type="protein sequence ID" value="ABZ01506.1"/>
    <property type="molecule type" value="Genomic_DNA"/>
</dbReference>
<evidence type="ECO:0000313" key="12">
    <source>
        <dbReference type="EMBL" id="ABZ01506.1"/>
    </source>
</evidence>
<dbReference type="Gene3D" id="1.10.290.10">
    <property type="entry name" value="Topoisomerase I, domain 4"/>
    <property type="match status" value="1"/>
</dbReference>
<sequence length="771" mass="85499">MKLMVVESPNKIKKLESILGSDWKVMASVGHIRDLPRNDLGIEQPGFTLNYEFIPPATFQGRTFPGGEDRVARIRKEMRNADMVYLATDPDREGEAIAWHLKEALDLDESEYLRVTFGSITTSAIRKSLDEARKIDYDLVHAQEARRALDRMYGYMVSPLLSDMLGMSLSAGRVQSPAVRLVVDQERRIKAFKKTNHFGAVVLFDGEKWQAEWNTKPFTTEASPYVVDEALAKRAANCRQFIVTESDSGTARQSPPPPFSTSLMLQAASVSLKLDPEVTAKLAQKLFEQGVITYIGTDSVNFSDEGIQDIRAFAKGKGWNLPDEPRRFKEKDSAQEGHEAIRPTHLEDEEAGEDDKQRALYRLIWQRAIASQLADATYNVNTVTLESSAGAETFEFRAKGRVLVEAGWRALTAKDAVEDDEDGGSDEGETAGGKVPMLDVGSDKQADSGKVQAKVTKPPSRFTKASLIKKLEAEGIGRPRTYPAIMQNIMGKGYLAEVKRFLEPTETGVLLVDQLVKAEFAFIELAFTRGLEEELDVIAAGNCGYVEVVEPAFVQLQADIEAVGSSGAMKPRFPCPKCESGLRRYSPAGKTPFWCCTNAECKTFMDDVDNKPVERKTYACTTCGTGSMRRFKRKMGGGFLWACSTEGCKHFMDDDKGKPVEPTVHTCPKCKAAPLRRYQKKDKETGKPKGGFGWFCTGEDCKTFLDDEKGKPVAVKTAPCPACGKPMYRRKGEYGYWWGCSGFKDGCKTIMDDDKGKPVKRAPKKSVTKKA</sequence>
<dbReference type="InterPro" id="IPR013497">
    <property type="entry name" value="Topo_IA_cen"/>
</dbReference>
<feature type="region of interest" description="Disordered" evidence="9">
    <location>
        <begin position="322"/>
        <end position="353"/>
    </location>
</feature>
<dbReference type="NCBIfam" id="TIGR01051">
    <property type="entry name" value="topA_bact"/>
    <property type="match status" value="1"/>
</dbReference>
<evidence type="ECO:0000256" key="6">
    <source>
        <dbReference type="ARBA" id="ARBA00023125"/>
    </source>
</evidence>
<dbReference type="Pfam" id="PF01131">
    <property type="entry name" value="Topoisom_bac"/>
    <property type="match status" value="1"/>
</dbReference>
<dbReference type="SUPFAM" id="SSF56712">
    <property type="entry name" value="Prokaryotic type I DNA topoisomerase"/>
    <property type="match status" value="1"/>
</dbReference>
<dbReference type="Gene3D" id="3.30.65.10">
    <property type="entry name" value="Bacterial Topoisomerase I, domain 1"/>
    <property type="match status" value="1"/>
</dbReference>
<dbReference type="CDD" id="cd00186">
    <property type="entry name" value="TOP1Ac"/>
    <property type="match status" value="1"/>
</dbReference>
<dbReference type="GO" id="GO:0003677">
    <property type="term" value="F:DNA binding"/>
    <property type="evidence" value="ECO:0007669"/>
    <property type="project" value="UniProtKB-KW"/>
</dbReference>
<feature type="compositionally biased region" description="Basic and acidic residues" evidence="9">
    <location>
        <begin position="323"/>
        <end position="346"/>
    </location>
</feature>
<dbReference type="PRINTS" id="PR00417">
    <property type="entry name" value="PRTPISMRASEI"/>
</dbReference>
<dbReference type="InterPro" id="IPR006171">
    <property type="entry name" value="TOPRIM_dom"/>
</dbReference>
<comment type="function">
    <text evidence="8">Releases the supercoiling and torsional tension of DNA, which is introduced during the DNA replication and transcription, by transiently cleaving and rejoining one strand of the DNA duplex. Introduces a single-strand break via transesterification at a target site in duplex DNA. The scissile phosphodiester is attacked by the catalytic tyrosine of the enzyme, resulting in the formation of a DNA-(5'-phosphotyrosyl)-enzyme intermediate and the expulsion of a 3'-OH DNA strand. The free DNA strand then undergoes passage around the unbroken strand, thus removing DNA supercoils. Finally, in the religation step, the DNA 3'-OH attacks the covalent intermediate to expel the active-site tyrosine and restore the DNA phosphodiester backbone.</text>
</comment>
<dbReference type="Gene3D" id="1.10.460.10">
    <property type="entry name" value="Topoisomerase I, domain 2"/>
    <property type="match status" value="1"/>
</dbReference>
<reference evidence="12" key="1">
    <citation type="journal article" date="2008" name="FEMS Microbiol. Ecol.">
        <title>Comparative genomics of the pIPO2/pSB102 family of environmental plasmids: sequence, evolution, and ecology of pTer331 isolated from Collimonas fungivorans Ter331.</title>
        <authorList>
            <person name="Mela F."/>
            <person name="Fritsche K."/>
            <person name="Boersma H."/>
            <person name="van Elsas J.D."/>
            <person name="Bartels D."/>
            <person name="Meyer F."/>
            <person name="de Boer W."/>
            <person name="van Veen J.A."/>
            <person name="Leveau J.H."/>
        </authorList>
    </citation>
    <scope>NUCLEOTIDE SEQUENCE [LARGE SCALE GENOMIC DNA]</scope>
    <source>
        <strain evidence="12">Ter331</strain>
        <plasmid evidence="12">pTer331</plasmid>
    </source>
</reference>
<dbReference type="Gene3D" id="2.70.20.10">
    <property type="entry name" value="Topoisomerase I, domain 3"/>
    <property type="match status" value="1"/>
</dbReference>
<keyword evidence="7 8" id="KW-0413">Isomerase</keyword>
<dbReference type="PANTHER" id="PTHR42785:SF1">
    <property type="entry name" value="DNA TOPOISOMERASE"/>
    <property type="match status" value="1"/>
</dbReference>
<keyword evidence="4" id="KW-0460">Magnesium</keyword>